<evidence type="ECO:0000256" key="1">
    <source>
        <dbReference type="SAM" id="MobiDB-lite"/>
    </source>
</evidence>
<organism evidence="3 4">
    <name type="scientific">Pseudonocardia oroxyli</name>
    <dbReference type="NCBI Taxonomy" id="366584"/>
    <lineage>
        <taxon>Bacteria</taxon>
        <taxon>Bacillati</taxon>
        <taxon>Actinomycetota</taxon>
        <taxon>Actinomycetes</taxon>
        <taxon>Pseudonocardiales</taxon>
        <taxon>Pseudonocardiaceae</taxon>
        <taxon>Pseudonocardia</taxon>
    </lineage>
</organism>
<feature type="region of interest" description="Disordered" evidence="1">
    <location>
        <begin position="121"/>
        <end position="140"/>
    </location>
</feature>
<evidence type="ECO:0000256" key="2">
    <source>
        <dbReference type="SAM" id="Phobius"/>
    </source>
</evidence>
<feature type="transmembrane region" description="Helical" evidence="2">
    <location>
        <begin position="17"/>
        <end position="35"/>
    </location>
</feature>
<protein>
    <recommendedName>
        <fullName evidence="5">TadE-like protein</fullName>
    </recommendedName>
</protein>
<name>A0A1G7WZL6_PSEOR</name>
<gene>
    <name evidence="3" type="ORF">SAMN05216377_11535</name>
</gene>
<reference evidence="3 4" key="1">
    <citation type="submission" date="2016-10" db="EMBL/GenBank/DDBJ databases">
        <authorList>
            <person name="de Groot N.N."/>
        </authorList>
    </citation>
    <scope>NUCLEOTIDE SEQUENCE [LARGE SCALE GENOMIC DNA]</scope>
    <source>
        <strain evidence="3 4">CGMCC 4.3143</strain>
    </source>
</reference>
<dbReference type="AlphaFoldDB" id="A0A1G7WZL6"/>
<dbReference type="RefSeq" id="WP_093088014.1">
    <property type="nucleotide sequence ID" value="NZ_FNBE01000015.1"/>
</dbReference>
<dbReference type="Proteomes" id="UP000198967">
    <property type="component" value="Unassembled WGS sequence"/>
</dbReference>
<evidence type="ECO:0000313" key="4">
    <source>
        <dbReference type="Proteomes" id="UP000198967"/>
    </source>
</evidence>
<proteinExistence type="predicted"/>
<keyword evidence="4" id="KW-1185">Reference proteome</keyword>
<accession>A0A1G7WZL6</accession>
<keyword evidence="2" id="KW-1133">Transmembrane helix</keyword>
<evidence type="ECO:0008006" key="5">
    <source>
        <dbReference type="Google" id="ProtNLM"/>
    </source>
</evidence>
<dbReference type="OrthoDB" id="4869119at2"/>
<dbReference type="STRING" id="366584.SAMN05216377_11535"/>
<sequence length="140" mass="13916">MKPLIEGERGGGPSVEGAVLVGALGLVVAFGIAGVRVTMAEAATSQAAASAARIASIQRDPAAAATIAEDAARGALSQRGIACAAVAVRVVVDDDDGLAVVRAEVSCDARWSDLAIPGAPGSYRTAASAVSPIDPLREHE</sequence>
<keyword evidence="2" id="KW-0472">Membrane</keyword>
<dbReference type="EMBL" id="FNBE01000015">
    <property type="protein sequence ID" value="SDG77331.1"/>
    <property type="molecule type" value="Genomic_DNA"/>
</dbReference>
<evidence type="ECO:0000313" key="3">
    <source>
        <dbReference type="EMBL" id="SDG77331.1"/>
    </source>
</evidence>
<keyword evidence="2" id="KW-0812">Transmembrane</keyword>